<evidence type="ECO:0000313" key="3">
    <source>
        <dbReference type="Proteomes" id="UP001501578"/>
    </source>
</evidence>
<dbReference type="PROSITE" id="PS51257">
    <property type="entry name" value="PROKAR_LIPOPROTEIN"/>
    <property type="match status" value="1"/>
</dbReference>
<feature type="signal peptide" evidence="1">
    <location>
        <begin position="1"/>
        <end position="23"/>
    </location>
</feature>
<comment type="caution">
    <text evidence="2">The sequence shown here is derived from an EMBL/GenBank/DDBJ whole genome shotgun (WGS) entry which is preliminary data.</text>
</comment>
<gene>
    <name evidence="2" type="ORF">GCM10009560_09360</name>
</gene>
<organism evidence="2 3">
    <name type="scientific">Nonomuraea longicatena</name>
    <dbReference type="NCBI Taxonomy" id="83682"/>
    <lineage>
        <taxon>Bacteria</taxon>
        <taxon>Bacillati</taxon>
        <taxon>Actinomycetota</taxon>
        <taxon>Actinomycetes</taxon>
        <taxon>Streptosporangiales</taxon>
        <taxon>Streptosporangiaceae</taxon>
        <taxon>Nonomuraea</taxon>
    </lineage>
</organism>
<proteinExistence type="predicted"/>
<evidence type="ECO:0000313" key="2">
    <source>
        <dbReference type="EMBL" id="GAA0915228.1"/>
    </source>
</evidence>
<accession>A0ABN1NSE3</accession>
<reference evidence="2 3" key="1">
    <citation type="journal article" date="2019" name="Int. J. Syst. Evol. Microbiol.">
        <title>The Global Catalogue of Microorganisms (GCM) 10K type strain sequencing project: providing services to taxonomists for standard genome sequencing and annotation.</title>
        <authorList>
            <consortium name="The Broad Institute Genomics Platform"/>
            <consortium name="The Broad Institute Genome Sequencing Center for Infectious Disease"/>
            <person name="Wu L."/>
            <person name="Ma J."/>
        </authorList>
    </citation>
    <scope>NUCLEOTIDE SEQUENCE [LARGE SCALE GENOMIC DNA]</scope>
    <source>
        <strain evidence="2 3">JCM 11136</strain>
    </source>
</reference>
<evidence type="ECO:0000256" key="1">
    <source>
        <dbReference type="SAM" id="SignalP"/>
    </source>
</evidence>
<keyword evidence="3" id="KW-1185">Reference proteome</keyword>
<dbReference type="EMBL" id="BAAAHQ010000002">
    <property type="protein sequence ID" value="GAA0915228.1"/>
    <property type="molecule type" value="Genomic_DNA"/>
</dbReference>
<feature type="chain" id="PRO_5046490496" evidence="1">
    <location>
        <begin position="24"/>
        <end position="126"/>
    </location>
</feature>
<dbReference type="Proteomes" id="UP001501578">
    <property type="component" value="Unassembled WGS sequence"/>
</dbReference>
<sequence>MTSSRRRIAITVAALSLAGFATGCGAIGQAVDCTQVATDITTISNDYTKAMGAVGTDMDAFNKAGEDAAAKAKELAGKYDGELKTALNDLAATFESMKMDKDNPAAAMDGVTKLPEFVDKVQKACG</sequence>
<keyword evidence="1" id="KW-0732">Signal</keyword>
<dbReference type="RefSeq" id="WP_343948431.1">
    <property type="nucleotide sequence ID" value="NZ_BAAAHQ010000002.1"/>
</dbReference>
<protein>
    <submittedName>
        <fullName evidence="2">Uncharacterized protein</fullName>
    </submittedName>
</protein>
<name>A0ABN1NSE3_9ACTN</name>